<comment type="similarity">
    <text evidence="2">Belongs to the BA14k family.</text>
</comment>
<evidence type="ECO:0000256" key="3">
    <source>
        <dbReference type="ARBA" id="ARBA00020552"/>
    </source>
</evidence>
<keyword evidence="4" id="KW-0472">Membrane</keyword>
<dbReference type="InterPro" id="IPR012413">
    <property type="entry name" value="BA14K"/>
</dbReference>
<evidence type="ECO:0000256" key="5">
    <source>
        <dbReference type="ARBA" id="ARBA00022734"/>
    </source>
</evidence>
<keyword evidence="5" id="KW-0430">Lectin</keyword>
<feature type="chain" id="PRO_5046526750" description="Lectin-like protein BA14k" evidence="7">
    <location>
        <begin position="28"/>
        <end position="189"/>
    </location>
</feature>
<dbReference type="RefSeq" id="WP_280735208.1">
    <property type="nucleotide sequence ID" value="NZ_CP120368.1"/>
</dbReference>
<evidence type="ECO:0000313" key="8">
    <source>
        <dbReference type="EMBL" id="WEX84291.1"/>
    </source>
</evidence>
<reference evidence="8 9" key="1">
    <citation type="submission" date="2023-03" db="EMBL/GenBank/DDBJ databases">
        <authorList>
            <person name="Kaur S."/>
            <person name="Espinosa-Saiz D."/>
            <person name="Velazquez E."/>
            <person name="Menendez E."/>
            <person name="diCenzo G.C."/>
        </authorList>
    </citation>
    <scope>NUCLEOTIDE SEQUENCE [LARGE SCALE GENOMIC DNA]</scope>
    <source>
        <strain evidence="8 9">LMG 27395</strain>
    </source>
</reference>
<keyword evidence="9" id="KW-1185">Reference proteome</keyword>
<evidence type="ECO:0000256" key="4">
    <source>
        <dbReference type="ARBA" id="ARBA00022475"/>
    </source>
</evidence>
<accession>A0ABY8D093</accession>
<sequence>MTKFRNFFVSCALVAASMIPPVAPVQAMPRPALDIEVSGPADVQNVRHRGRYGRHYGWGPSFYHPWRPGFYPGLGPGFHAGWGPSYYPGLRPYRRSGFSLFIGSGFGHRSYYPRHYYYGNRYYYGTRFYGPGYYSYRSYHPGYYRPGIIRRGYGAHATWCLSRYRSYDPATNRFLAYGGVYRVCYSPYR</sequence>
<evidence type="ECO:0000256" key="1">
    <source>
        <dbReference type="ARBA" id="ARBA00004167"/>
    </source>
</evidence>
<name>A0ABY8D093_9HYPH</name>
<organism evidence="8 9">
    <name type="scientific">Sinorhizobium numidicum</name>
    <dbReference type="NCBI Taxonomy" id="680248"/>
    <lineage>
        <taxon>Bacteria</taxon>
        <taxon>Pseudomonadati</taxon>
        <taxon>Pseudomonadota</taxon>
        <taxon>Alphaproteobacteria</taxon>
        <taxon>Hyphomicrobiales</taxon>
        <taxon>Rhizobiaceae</taxon>
        <taxon>Sinorhizobium/Ensifer group</taxon>
        <taxon>Sinorhizobium</taxon>
    </lineage>
</organism>
<protein>
    <recommendedName>
        <fullName evidence="3">Lectin-like protein BA14k</fullName>
    </recommendedName>
</protein>
<dbReference type="Proteomes" id="UP001235547">
    <property type="component" value="Chromosome 1"/>
</dbReference>
<comment type="function">
    <text evidence="6">Has immunoglobulin-binding and hemagglutination properties, and can bind to mannose. Essential for virulence. May be involved in LPS biosynthesis or polysaccharide transport.</text>
</comment>
<evidence type="ECO:0000256" key="7">
    <source>
        <dbReference type="SAM" id="SignalP"/>
    </source>
</evidence>
<gene>
    <name evidence="8" type="ORF">PYH38_003155</name>
</gene>
<feature type="signal peptide" evidence="7">
    <location>
        <begin position="1"/>
        <end position="27"/>
    </location>
</feature>
<keyword evidence="7" id="KW-0732">Signal</keyword>
<comment type="subcellular location">
    <subcellularLocation>
        <location evidence="1">Membrane</location>
        <topology evidence="1">Single-pass membrane protein</topology>
    </subcellularLocation>
</comment>
<dbReference type="Pfam" id="PF07886">
    <property type="entry name" value="BA14K"/>
    <property type="match status" value="1"/>
</dbReference>
<proteinExistence type="inferred from homology"/>
<evidence type="ECO:0000256" key="6">
    <source>
        <dbReference type="ARBA" id="ARBA00025321"/>
    </source>
</evidence>
<keyword evidence="4" id="KW-1003">Cell membrane</keyword>
<evidence type="ECO:0000313" key="9">
    <source>
        <dbReference type="Proteomes" id="UP001235547"/>
    </source>
</evidence>
<dbReference type="EMBL" id="CP120371">
    <property type="protein sequence ID" value="WEX84291.1"/>
    <property type="molecule type" value="Genomic_DNA"/>
</dbReference>
<evidence type="ECO:0000256" key="2">
    <source>
        <dbReference type="ARBA" id="ARBA00010270"/>
    </source>
</evidence>